<dbReference type="InterPro" id="IPR036873">
    <property type="entry name" value="Rhodanese-like_dom_sf"/>
</dbReference>
<evidence type="ECO:0000313" key="4">
    <source>
        <dbReference type="Proteomes" id="UP001385499"/>
    </source>
</evidence>
<keyword evidence="4" id="KW-1185">Reference proteome</keyword>
<dbReference type="Pfam" id="PF00581">
    <property type="entry name" value="Rhodanese"/>
    <property type="match status" value="1"/>
</dbReference>
<dbReference type="CDD" id="cd00158">
    <property type="entry name" value="RHOD"/>
    <property type="match status" value="1"/>
</dbReference>
<dbReference type="Proteomes" id="UP001385499">
    <property type="component" value="Unassembled WGS sequence"/>
</dbReference>
<name>A0ABU8TN92_9HYPH</name>
<dbReference type="EMBL" id="JBAKIA010000012">
    <property type="protein sequence ID" value="MEJ8475631.1"/>
    <property type="molecule type" value="Genomic_DNA"/>
</dbReference>
<dbReference type="PROSITE" id="PS50206">
    <property type="entry name" value="RHODANESE_3"/>
    <property type="match status" value="1"/>
</dbReference>
<evidence type="ECO:0000313" key="3">
    <source>
        <dbReference type="EMBL" id="MEJ8475631.1"/>
    </source>
</evidence>
<dbReference type="InterPro" id="IPR001763">
    <property type="entry name" value="Rhodanese-like_dom"/>
</dbReference>
<comment type="caution">
    <text evidence="3">The sequence shown here is derived from an EMBL/GenBank/DDBJ whole genome shotgun (WGS) entry which is preliminary data.</text>
</comment>
<dbReference type="NCBIfam" id="TIGR03865">
    <property type="entry name" value="PQQ_CXXCW"/>
    <property type="match status" value="1"/>
</dbReference>
<evidence type="ECO:0000256" key="1">
    <source>
        <dbReference type="SAM" id="MobiDB-lite"/>
    </source>
</evidence>
<protein>
    <submittedName>
        <fullName evidence="3">PQQ-dependent catabolism-associated CXXCW motif protein</fullName>
    </submittedName>
</protein>
<dbReference type="SUPFAM" id="SSF52821">
    <property type="entry name" value="Rhodanese/Cell cycle control phosphatase"/>
    <property type="match status" value="1"/>
</dbReference>
<evidence type="ECO:0000259" key="2">
    <source>
        <dbReference type="PROSITE" id="PS50206"/>
    </source>
</evidence>
<gene>
    <name evidence="3" type="ORF">V6575_16180</name>
</gene>
<reference evidence="3 4" key="1">
    <citation type="submission" date="2024-02" db="EMBL/GenBank/DDBJ databases">
        <title>Roseibium algae sp. nov., isolated from marine alga (Grateloupia sp.), showing potential in myo-inositol conversion.</title>
        <authorList>
            <person name="Wang Y."/>
        </authorList>
    </citation>
    <scope>NUCLEOTIDE SEQUENCE [LARGE SCALE GENOMIC DNA]</scope>
    <source>
        <strain evidence="3 4">H3510</strain>
    </source>
</reference>
<proteinExistence type="predicted"/>
<dbReference type="Gene3D" id="3.40.250.10">
    <property type="entry name" value="Rhodanese-like domain"/>
    <property type="match status" value="1"/>
</dbReference>
<feature type="region of interest" description="Disordered" evidence="1">
    <location>
        <begin position="1"/>
        <end position="22"/>
    </location>
</feature>
<organism evidence="3 4">
    <name type="scientific">Roseibium algae</name>
    <dbReference type="NCBI Taxonomy" id="3123038"/>
    <lineage>
        <taxon>Bacteria</taxon>
        <taxon>Pseudomonadati</taxon>
        <taxon>Pseudomonadota</taxon>
        <taxon>Alphaproteobacteria</taxon>
        <taxon>Hyphomicrobiales</taxon>
        <taxon>Stappiaceae</taxon>
        <taxon>Roseibium</taxon>
    </lineage>
</organism>
<accession>A0ABU8TN92</accession>
<feature type="compositionally biased region" description="Basic and acidic residues" evidence="1">
    <location>
        <begin position="8"/>
        <end position="19"/>
    </location>
</feature>
<sequence length="168" mass="18940">MAQSVPEARSEPHGYREAPYRGPVPETLQGASVVTTEEAHQLWTDGTTIFVDVLPRAPKPQNLPEGTIWRDKPRYSIPGSVWLPNVGYGRIADVTANYFKQGLAKATGGDHTRAILFFCLDECWMSWNAAKRALEYGYQSVYWYPEGTDGWSFDDYPMEKLKPEPALP</sequence>
<dbReference type="InterPro" id="IPR022376">
    <property type="entry name" value="PQQ_CXXCW"/>
</dbReference>
<feature type="domain" description="Rhodanese" evidence="2">
    <location>
        <begin position="77"/>
        <end position="160"/>
    </location>
</feature>